<comment type="caution">
    <text evidence="8">The sequence shown here is derived from an EMBL/GenBank/DDBJ whole genome shotgun (WGS) entry which is preliminary data.</text>
</comment>
<keyword evidence="2 5" id="KW-0808">Transferase</keyword>
<dbReference type="EMBL" id="JBHSDU010000003">
    <property type="protein sequence ID" value="MFC4309190.1"/>
    <property type="molecule type" value="Genomic_DNA"/>
</dbReference>
<dbReference type="InterPro" id="IPR019874">
    <property type="entry name" value="RF_methyltr_PrmC"/>
</dbReference>
<dbReference type="InterPro" id="IPR002052">
    <property type="entry name" value="DNA_methylase_N6_adenine_CS"/>
</dbReference>
<evidence type="ECO:0000259" key="7">
    <source>
        <dbReference type="Pfam" id="PF17827"/>
    </source>
</evidence>
<accession>A0ABV8SPA1</accession>
<evidence type="ECO:0000256" key="5">
    <source>
        <dbReference type="HAMAP-Rule" id="MF_02126"/>
    </source>
</evidence>
<evidence type="ECO:0000259" key="6">
    <source>
        <dbReference type="Pfam" id="PF05175"/>
    </source>
</evidence>
<dbReference type="InterPro" id="IPR007848">
    <property type="entry name" value="Small_mtfrase_dom"/>
</dbReference>
<protein>
    <recommendedName>
        <fullName evidence="5">Release factor glutamine methyltransferase</fullName>
        <shortName evidence="5">RF MTase</shortName>
        <ecNumber evidence="5">2.1.1.297</ecNumber>
    </recommendedName>
    <alternativeName>
        <fullName evidence="5">N5-glutamine methyltransferase PrmC</fullName>
    </alternativeName>
    <alternativeName>
        <fullName evidence="5">Protein-(glutamine-N5) MTase PrmC</fullName>
    </alternativeName>
    <alternativeName>
        <fullName evidence="5">Protein-glutamine N-methyltransferase PrmC</fullName>
    </alternativeName>
</protein>
<evidence type="ECO:0000256" key="1">
    <source>
        <dbReference type="ARBA" id="ARBA00022603"/>
    </source>
</evidence>
<dbReference type="InterPro" id="IPR040758">
    <property type="entry name" value="PrmC_N"/>
</dbReference>
<gene>
    <name evidence="5 8" type="primary">prmC</name>
    <name evidence="8" type="ORF">ACFPN2_08875</name>
</gene>
<evidence type="ECO:0000256" key="2">
    <source>
        <dbReference type="ARBA" id="ARBA00022679"/>
    </source>
</evidence>
<dbReference type="PROSITE" id="PS00092">
    <property type="entry name" value="N6_MTASE"/>
    <property type="match status" value="1"/>
</dbReference>
<dbReference type="RefSeq" id="WP_380596252.1">
    <property type="nucleotide sequence ID" value="NZ_JBHSDU010000003.1"/>
</dbReference>
<dbReference type="NCBIfam" id="TIGR03534">
    <property type="entry name" value="RF_mod_PrmC"/>
    <property type="match status" value="1"/>
</dbReference>
<evidence type="ECO:0000256" key="3">
    <source>
        <dbReference type="ARBA" id="ARBA00022691"/>
    </source>
</evidence>
<feature type="binding site" evidence="5">
    <location>
        <position position="192"/>
    </location>
    <ligand>
        <name>S-adenosyl-L-methionine</name>
        <dbReference type="ChEBI" id="CHEBI:59789"/>
    </ligand>
</feature>
<dbReference type="Pfam" id="PF05175">
    <property type="entry name" value="MTS"/>
    <property type="match status" value="1"/>
</dbReference>
<dbReference type="PANTHER" id="PTHR18895">
    <property type="entry name" value="HEMK METHYLTRANSFERASE"/>
    <property type="match status" value="1"/>
</dbReference>
<dbReference type="HAMAP" id="MF_02126">
    <property type="entry name" value="RF_methyltr_PrmC"/>
    <property type="match status" value="1"/>
</dbReference>
<evidence type="ECO:0000256" key="4">
    <source>
        <dbReference type="ARBA" id="ARBA00048391"/>
    </source>
</evidence>
<comment type="catalytic activity">
    <reaction evidence="4 5">
        <text>L-glutaminyl-[peptide chain release factor] + S-adenosyl-L-methionine = N(5)-methyl-L-glutaminyl-[peptide chain release factor] + S-adenosyl-L-homocysteine + H(+)</text>
        <dbReference type="Rhea" id="RHEA:42896"/>
        <dbReference type="Rhea" id="RHEA-COMP:10271"/>
        <dbReference type="Rhea" id="RHEA-COMP:10272"/>
        <dbReference type="ChEBI" id="CHEBI:15378"/>
        <dbReference type="ChEBI" id="CHEBI:30011"/>
        <dbReference type="ChEBI" id="CHEBI:57856"/>
        <dbReference type="ChEBI" id="CHEBI:59789"/>
        <dbReference type="ChEBI" id="CHEBI:61891"/>
        <dbReference type="EC" id="2.1.1.297"/>
    </reaction>
</comment>
<dbReference type="Gene3D" id="1.10.8.10">
    <property type="entry name" value="DNA helicase RuvA subunit, C-terminal domain"/>
    <property type="match status" value="1"/>
</dbReference>
<dbReference type="SUPFAM" id="SSF53335">
    <property type="entry name" value="S-adenosyl-L-methionine-dependent methyltransferases"/>
    <property type="match status" value="1"/>
</dbReference>
<keyword evidence="9" id="KW-1185">Reference proteome</keyword>
<feature type="domain" description="Release factor glutamine methyltransferase N-terminal" evidence="7">
    <location>
        <begin position="12"/>
        <end position="79"/>
    </location>
</feature>
<feature type="binding site" evidence="5">
    <location>
        <begin position="192"/>
        <end position="195"/>
    </location>
    <ligand>
        <name>substrate</name>
    </ligand>
</feature>
<dbReference type="PANTHER" id="PTHR18895:SF74">
    <property type="entry name" value="MTRF1L RELEASE FACTOR GLUTAMINE METHYLTRANSFERASE"/>
    <property type="match status" value="1"/>
</dbReference>
<sequence length="288" mass="31659">MPAVKSSQTVSDALHTATMLLSRSSPSARLDAELLLEYVTGLSRTNFRANPERELPANAGWSFQQLVKRRSLGEPVAYIRQQQEFWSLLLEVSPAVLIPRPETELVVERTLTHINKEDPVRVADLGTGSGAIALALASELRQAQVTAIDASKDALELASRNIGRLQLTNVSLLHGSWFAPVAGQKFHAIASNPPYIAQDDPDLAPDVRKFEPVMALISGRTGFEAIDTIIREAPTHLEAEGWLVLEHGWKQAEGVRQRLVRQGFVHVTSHADLAGHERVTEGQWPGPR</sequence>
<feature type="domain" description="Methyltransferase small" evidence="6">
    <location>
        <begin position="111"/>
        <end position="200"/>
    </location>
</feature>
<name>A0ABV8SPA1_9GAMM</name>
<dbReference type="CDD" id="cd02440">
    <property type="entry name" value="AdoMet_MTases"/>
    <property type="match status" value="1"/>
</dbReference>
<feature type="binding site" evidence="5">
    <location>
        <begin position="126"/>
        <end position="130"/>
    </location>
    <ligand>
        <name>S-adenosyl-L-methionine</name>
        <dbReference type="ChEBI" id="CHEBI:59789"/>
    </ligand>
</feature>
<evidence type="ECO:0000313" key="8">
    <source>
        <dbReference type="EMBL" id="MFC4309190.1"/>
    </source>
</evidence>
<comment type="similarity">
    <text evidence="5">Belongs to the protein N5-glutamine methyltransferase family. PrmC subfamily.</text>
</comment>
<keyword evidence="3 5" id="KW-0949">S-adenosyl-L-methionine</keyword>
<reference evidence="9" key="1">
    <citation type="journal article" date="2019" name="Int. J. Syst. Evol. Microbiol.">
        <title>The Global Catalogue of Microorganisms (GCM) 10K type strain sequencing project: providing services to taxonomists for standard genome sequencing and annotation.</title>
        <authorList>
            <consortium name="The Broad Institute Genomics Platform"/>
            <consortium name="The Broad Institute Genome Sequencing Center for Infectious Disease"/>
            <person name="Wu L."/>
            <person name="Ma J."/>
        </authorList>
    </citation>
    <scope>NUCLEOTIDE SEQUENCE [LARGE SCALE GENOMIC DNA]</scope>
    <source>
        <strain evidence="9">CGMCC 1.10759</strain>
    </source>
</reference>
<comment type="function">
    <text evidence="5">Methylates the class 1 translation termination release factors RF1/PrfA and RF2/PrfB on the glutamine residue of the universally conserved GGQ motif.</text>
</comment>
<dbReference type="EC" id="2.1.1.297" evidence="5"/>
<dbReference type="GO" id="GO:0032259">
    <property type="term" value="P:methylation"/>
    <property type="evidence" value="ECO:0007669"/>
    <property type="project" value="UniProtKB-KW"/>
</dbReference>
<keyword evidence="1 5" id="KW-0489">Methyltransferase</keyword>
<dbReference type="NCBIfam" id="TIGR00536">
    <property type="entry name" value="hemK_fam"/>
    <property type="match status" value="1"/>
</dbReference>
<dbReference type="Pfam" id="PF17827">
    <property type="entry name" value="PrmC_N"/>
    <property type="match status" value="1"/>
</dbReference>
<dbReference type="InterPro" id="IPR029063">
    <property type="entry name" value="SAM-dependent_MTases_sf"/>
</dbReference>
<feature type="binding site" evidence="5">
    <location>
        <position position="177"/>
    </location>
    <ligand>
        <name>S-adenosyl-L-methionine</name>
        <dbReference type="ChEBI" id="CHEBI:59789"/>
    </ligand>
</feature>
<dbReference type="GO" id="GO:0102559">
    <property type="term" value="F:peptide chain release factor N(5)-glutamine methyltransferase activity"/>
    <property type="evidence" value="ECO:0007669"/>
    <property type="project" value="UniProtKB-EC"/>
</dbReference>
<feature type="binding site" evidence="5">
    <location>
        <position position="149"/>
    </location>
    <ligand>
        <name>S-adenosyl-L-methionine</name>
        <dbReference type="ChEBI" id="CHEBI:59789"/>
    </ligand>
</feature>
<dbReference type="InterPro" id="IPR004556">
    <property type="entry name" value="HemK-like"/>
</dbReference>
<dbReference type="Gene3D" id="3.40.50.150">
    <property type="entry name" value="Vaccinia Virus protein VP39"/>
    <property type="match status" value="1"/>
</dbReference>
<proteinExistence type="inferred from homology"/>
<organism evidence="8 9">
    <name type="scientific">Steroidobacter flavus</name>
    <dbReference type="NCBI Taxonomy" id="1842136"/>
    <lineage>
        <taxon>Bacteria</taxon>
        <taxon>Pseudomonadati</taxon>
        <taxon>Pseudomonadota</taxon>
        <taxon>Gammaproteobacteria</taxon>
        <taxon>Steroidobacterales</taxon>
        <taxon>Steroidobacteraceae</taxon>
        <taxon>Steroidobacter</taxon>
    </lineage>
</organism>
<dbReference type="Proteomes" id="UP001595904">
    <property type="component" value="Unassembled WGS sequence"/>
</dbReference>
<evidence type="ECO:0000313" key="9">
    <source>
        <dbReference type="Proteomes" id="UP001595904"/>
    </source>
</evidence>
<dbReference type="InterPro" id="IPR050320">
    <property type="entry name" value="N5-glutamine_MTase"/>
</dbReference>